<feature type="region of interest" description="Disordered" evidence="2">
    <location>
        <begin position="120"/>
        <end position="147"/>
    </location>
</feature>
<feature type="coiled-coil region" evidence="1">
    <location>
        <begin position="40"/>
        <end position="74"/>
    </location>
</feature>
<dbReference type="HOGENOM" id="CLU_333557_0_0_1"/>
<dbReference type="EMBL" id="FR824106">
    <property type="protein sequence ID" value="CCA18991.1"/>
    <property type="molecule type" value="Genomic_DNA"/>
</dbReference>
<keyword evidence="1" id="KW-0175">Coiled coil</keyword>
<evidence type="ECO:0000313" key="3">
    <source>
        <dbReference type="EMBL" id="CCA18991.1"/>
    </source>
</evidence>
<reference evidence="3" key="2">
    <citation type="submission" date="2011-02" db="EMBL/GenBank/DDBJ databases">
        <authorList>
            <person name="MacLean D."/>
        </authorList>
    </citation>
    <scope>NUCLEOTIDE SEQUENCE</scope>
</reference>
<name>F0WCS2_9STRA</name>
<proteinExistence type="predicted"/>
<sequence>MISRTDTLSSPSEIISRQQETIEKQVEQSHAYKSLTNEKLKQAAVKLREYRIRLDNALQSHAEAQKQISELKASKSLKNGISVAVQTLDPGKPQVRNVGCNTIRKTRRDFAIQTEKIVSPIDPNSEFNPSAHKRRRKNSLTGADTAIRDDTVEKKAKVDLAEQTIEKLSMEELDEIDRELASSEDEMKDGDLVQANSEKLEPTPVDEALDEAFASSISSDDDLDMDLMAAEIDTDLDTENRPKAPITDSRKISTPSPDRVTSATSHSKESIDKVQLSLSDSSSTSSSSKSNYEAEQEPQQTSRKTPPFVERSVCIASPQSVPQPTEESTSIMLQSSLGRETTATPRPIPSAPPITTLSAQPEMEKDQLIGSPKMSIVRPKSQKADLFKFRKLVQNLAGKNRAGKSLHFVQIFTLLETHTRPYVSSTSSVDRFCDSVTKVFNRENVSAEKALEAACMYFRSIRIGGKNRFSTLEYRSDLIVRVSSTLAKWNQKQARGSESCNGSSVDFQQAMYQCLSMLRQKIFGIGFDEPDTRRKSQQTSEKQLYWRAHIAAVYTKLSTAAFSVESARVFVLDLLFYEPNLRGLFLLRACFMAVPDLWYNGSFESDWVKSDDDLEQQSRDLVPSTILHIMRMIAFESANRMEEIGQETGFMILTALGEFVEDLKWTLEGVAQDANSISEWVHYLWAAIEVDKKNCLKGEACDQNQFIFEICTCFGMLASALKESMAEELFPVAKFQAKWEESMDERTRKLILVCTAHVARGLIQAAHQDSLPIPMYVTQVVAWYQLLLGSISEGLQRDCIVALVTISSHCYKTSGKLDDILGCIKCLAEWMAIHEKEALLLLPSACLEELHLLLGAS</sequence>
<gene>
    <name evidence="3" type="primary">AlNc14C61G4449</name>
    <name evidence="3" type="ORF">ALNC14_051340</name>
</gene>
<accession>F0WCS2</accession>
<protein>
    <submittedName>
        <fullName evidence="3">AlNc14C61G4449 protein</fullName>
    </submittedName>
</protein>
<feature type="compositionally biased region" description="Polar residues" evidence="2">
    <location>
        <begin position="291"/>
        <end position="304"/>
    </location>
</feature>
<reference evidence="3" key="1">
    <citation type="journal article" date="2011" name="PLoS Biol.">
        <title>Gene gain and loss during evolution of obligate parasitism in the white rust pathogen of Arabidopsis thaliana.</title>
        <authorList>
            <person name="Kemen E."/>
            <person name="Gardiner A."/>
            <person name="Schultz-Larsen T."/>
            <person name="Kemen A.C."/>
            <person name="Balmuth A.L."/>
            <person name="Robert-Seilaniantz A."/>
            <person name="Bailey K."/>
            <person name="Holub E."/>
            <person name="Studholme D.J."/>
            <person name="Maclean D."/>
            <person name="Jones J.D."/>
        </authorList>
    </citation>
    <scope>NUCLEOTIDE SEQUENCE</scope>
</reference>
<organism evidence="3">
    <name type="scientific">Albugo laibachii Nc14</name>
    <dbReference type="NCBI Taxonomy" id="890382"/>
    <lineage>
        <taxon>Eukaryota</taxon>
        <taxon>Sar</taxon>
        <taxon>Stramenopiles</taxon>
        <taxon>Oomycota</taxon>
        <taxon>Peronosporomycetes</taxon>
        <taxon>Albuginales</taxon>
        <taxon>Albuginaceae</taxon>
        <taxon>Albugo</taxon>
    </lineage>
</organism>
<dbReference type="AlphaFoldDB" id="F0WCS2"/>
<feature type="compositionally biased region" description="Low complexity" evidence="2">
    <location>
        <begin position="277"/>
        <end position="290"/>
    </location>
</feature>
<feature type="compositionally biased region" description="Polar residues" evidence="2">
    <location>
        <begin position="252"/>
        <end position="265"/>
    </location>
</feature>
<feature type="region of interest" description="Disordered" evidence="2">
    <location>
        <begin position="232"/>
        <end position="307"/>
    </location>
</feature>
<evidence type="ECO:0000256" key="1">
    <source>
        <dbReference type="SAM" id="Coils"/>
    </source>
</evidence>
<evidence type="ECO:0000256" key="2">
    <source>
        <dbReference type="SAM" id="MobiDB-lite"/>
    </source>
</evidence>